<feature type="region of interest" description="Disordered" evidence="1">
    <location>
        <begin position="149"/>
        <end position="190"/>
    </location>
</feature>
<comment type="caution">
    <text evidence="2">The sequence shown here is derived from an EMBL/GenBank/DDBJ whole genome shotgun (WGS) entry which is preliminary data.</text>
</comment>
<gene>
    <name evidence="2" type="ORF">HOLleu_12400</name>
</gene>
<reference evidence="2" key="1">
    <citation type="submission" date="2021-10" db="EMBL/GenBank/DDBJ databases">
        <title>Tropical sea cucumber genome reveals ecological adaptation and Cuvierian tubules defense mechanism.</title>
        <authorList>
            <person name="Chen T."/>
        </authorList>
    </citation>
    <scope>NUCLEOTIDE SEQUENCE</scope>
    <source>
        <strain evidence="2">Nanhai2018</strain>
        <tissue evidence="2">Muscle</tissue>
    </source>
</reference>
<dbReference type="Proteomes" id="UP001152320">
    <property type="component" value="Chromosome 5"/>
</dbReference>
<name>A0A9Q1HDR7_HOLLE</name>
<proteinExistence type="predicted"/>
<keyword evidence="3" id="KW-1185">Reference proteome</keyword>
<dbReference type="AlphaFoldDB" id="A0A9Q1HDR7"/>
<dbReference type="PANTHER" id="PTHR31751">
    <property type="entry name" value="SI:CH211-108C17.2-RELATED-RELATED"/>
    <property type="match status" value="1"/>
</dbReference>
<dbReference type="EMBL" id="JAIZAY010000005">
    <property type="protein sequence ID" value="KAJ8041548.1"/>
    <property type="molecule type" value="Genomic_DNA"/>
</dbReference>
<accession>A0A9Q1HDR7</accession>
<evidence type="ECO:0000313" key="2">
    <source>
        <dbReference type="EMBL" id="KAJ8041548.1"/>
    </source>
</evidence>
<feature type="region of interest" description="Disordered" evidence="1">
    <location>
        <begin position="29"/>
        <end position="54"/>
    </location>
</feature>
<evidence type="ECO:0008006" key="4">
    <source>
        <dbReference type="Google" id="ProtNLM"/>
    </source>
</evidence>
<dbReference type="PANTHER" id="PTHR31751:SF42">
    <property type="entry name" value="PROTEIN CBG10204"/>
    <property type="match status" value="1"/>
</dbReference>
<organism evidence="2 3">
    <name type="scientific">Holothuria leucospilota</name>
    <name type="common">Black long sea cucumber</name>
    <name type="synonym">Mertensiothuria leucospilota</name>
    <dbReference type="NCBI Taxonomy" id="206669"/>
    <lineage>
        <taxon>Eukaryota</taxon>
        <taxon>Metazoa</taxon>
        <taxon>Echinodermata</taxon>
        <taxon>Eleutherozoa</taxon>
        <taxon>Echinozoa</taxon>
        <taxon>Holothuroidea</taxon>
        <taxon>Aspidochirotacea</taxon>
        <taxon>Aspidochirotida</taxon>
        <taxon>Holothuriidae</taxon>
        <taxon>Holothuria</taxon>
    </lineage>
</organism>
<feature type="compositionally biased region" description="Basic and acidic residues" evidence="1">
    <location>
        <begin position="40"/>
        <end position="54"/>
    </location>
</feature>
<dbReference type="OrthoDB" id="5860460at2759"/>
<evidence type="ECO:0000313" key="3">
    <source>
        <dbReference type="Proteomes" id="UP001152320"/>
    </source>
</evidence>
<evidence type="ECO:0000256" key="1">
    <source>
        <dbReference type="SAM" id="MobiDB-lite"/>
    </source>
</evidence>
<sequence>MREKMGVAVGQRRLLPDAFPRVKKRKAVDDVAAVSGEADDASKKQRFSSESRRRQKEIEELIATSDQVKTAELAENIAKAETVNAQWKQLVCEKSSQTKKMEIPQQKVYRRSAAIQVKPNMKNKETQTVIVPEGKTFREMETQCSLIQPQSPEKETFQDGDDELSDIGGRSPCESEEYVPRGDARADSPGYSAKYGSNSLMELRRSKILDVVLVQKNEVSSSNAMELEGLKRVIRWMLDIGVKSGLAIDCFVTDRHLQVAKWVRENLVPLGIQHYYDVWHIAKSIKKQLKALANRRGCEAILKWQHSIINHVYWAASSTPEADQELILEKFLSIGNHVQNVHTGHQGERFTECAHPPISDEEERTKSWLEPVCLHGSHHLDFVAVSCPPFGLARTGKVL</sequence>
<protein>
    <recommendedName>
        <fullName evidence="4">Transposase</fullName>
    </recommendedName>
</protein>